<keyword evidence="3" id="KW-0255">Endonuclease</keyword>
<dbReference type="PANTHER" id="PTHR34477">
    <property type="entry name" value="UPF0213 PROTEIN YHBQ"/>
    <property type="match status" value="1"/>
</dbReference>
<keyword evidence="3" id="KW-0378">Hydrolase</keyword>
<evidence type="ECO:0000259" key="2">
    <source>
        <dbReference type="PROSITE" id="PS50164"/>
    </source>
</evidence>
<keyword evidence="4" id="KW-1185">Reference proteome</keyword>
<dbReference type="GO" id="GO:0004519">
    <property type="term" value="F:endonuclease activity"/>
    <property type="evidence" value="ECO:0007669"/>
    <property type="project" value="UniProtKB-KW"/>
</dbReference>
<feature type="domain" description="GIY-YIG" evidence="2">
    <location>
        <begin position="3"/>
        <end position="82"/>
    </location>
</feature>
<dbReference type="PANTHER" id="PTHR34477:SF5">
    <property type="entry name" value="BSL5627 PROTEIN"/>
    <property type="match status" value="1"/>
</dbReference>
<dbReference type="OrthoDB" id="9807770at2"/>
<accession>A0A176TCR6</accession>
<dbReference type="InterPro" id="IPR035901">
    <property type="entry name" value="GIY-YIG_endonuc_sf"/>
</dbReference>
<dbReference type="SMART" id="SM00465">
    <property type="entry name" value="GIYc"/>
    <property type="match status" value="1"/>
</dbReference>
<dbReference type="AlphaFoldDB" id="A0A176TCR6"/>
<sequence length="99" mass="12104">MFKQYFIYIITNEKKTVLYIGVTNNIQKRISQHYFDSQNAKKSFAGKYNCYYLLYYETFDDINLAILREKQLKGLRREKKNKIISDFNPNWDFLNNDFF</sequence>
<gene>
    <name evidence="3" type="ORF">LPB303_05265</name>
</gene>
<dbReference type="EMBL" id="LVWE01000010">
    <property type="protein sequence ID" value="OAD45698.1"/>
    <property type="molecule type" value="Genomic_DNA"/>
</dbReference>
<evidence type="ECO:0000313" key="4">
    <source>
        <dbReference type="Proteomes" id="UP000076923"/>
    </source>
</evidence>
<dbReference type="PROSITE" id="PS50164">
    <property type="entry name" value="GIY_YIG"/>
    <property type="match status" value="1"/>
</dbReference>
<keyword evidence="3" id="KW-0540">Nuclease</keyword>
<dbReference type="STRING" id="1333662.LPB303_05265"/>
<dbReference type="SUPFAM" id="SSF82771">
    <property type="entry name" value="GIY-YIG endonuclease"/>
    <property type="match status" value="1"/>
</dbReference>
<proteinExistence type="inferred from homology"/>
<dbReference type="InterPro" id="IPR050190">
    <property type="entry name" value="UPF0213_domain"/>
</dbReference>
<comment type="caution">
    <text evidence="3">The sequence shown here is derived from an EMBL/GenBank/DDBJ whole genome shotgun (WGS) entry which is preliminary data.</text>
</comment>
<protein>
    <submittedName>
        <fullName evidence="3">Endonuclease</fullName>
    </submittedName>
</protein>
<evidence type="ECO:0000313" key="3">
    <source>
        <dbReference type="EMBL" id="OAD45698.1"/>
    </source>
</evidence>
<dbReference type="Proteomes" id="UP000076923">
    <property type="component" value="Unassembled WGS sequence"/>
</dbReference>
<organism evidence="3 4">
    <name type="scientific">Polaribacter atrinae</name>
    <dbReference type="NCBI Taxonomy" id="1333662"/>
    <lineage>
        <taxon>Bacteria</taxon>
        <taxon>Pseudomonadati</taxon>
        <taxon>Bacteroidota</taxon>
        <taxon>Flavobacteriia</taxon>
        <taxon>Flavobacteriales</taxon>
        <taxon>Flavobacteriaceae</taxon>
    </lineage>
</organism>
<reference evidence="3 4" key="1">
    <citation type="submission" date="2016-02" db="EMBL/GenBank/DDBJ databases">
        <title>Draft genome sequence of Polaribacter atrinae KACC17473.</title>
        <authorList>
            <person name="Shin S.-K."/>
            <person name="Yi H."/>
        </authorList>
    </citation>
    <scope>NUCLEOTIDE SEQUENCE [LARGE SCALE GENOMIC DNA]</scope>
    <source>
        <strain evidence="3 4">KACC 17473</strain>
    </source>
</reference>
<dbReference type="Gene3D" id="3.40.1440.10">
    <property type="entry name" value="GIY-YIG endonuclease"/>
    <property type="match status" value="1"/>
</dbReference>
<name>A0A176TCR6_9FLAO</name>
<dbReference type="InterPro" id="IPR000305">
    <property type="entry name" value="GIY-YIG_endonuc"/>
</dbReference>
<dbReference type="RefSeq" id="WP_068448657.1">
    <property type="nucleotide sequence ID" value="NZ_CANKUV010000001.1"/>
</dbReference>
<dbReference type="CDD" id="cd10448">
    <property type="entry name" value="GIY-YIG_unchar_3"/>
    <property type="match status" value="1"/>
</dbReference>
<dbReference type="Pfam" id="PF01541">
    <property type="entry name" value="GIY-YIG"/>
    <property type="match status" value="1"/>
</dbReference>
<evidence type="ECO:0000256" key="1">
    <source>
        <dbReference type="ARBA" id="ARBA00007435"/>
    </source>
</evidence>
<comment type="similarity">
    <text evidence="1">Belongs to the UPF0213 family.</text>
</comment>